<dbReference type="InterPro" id="IPR037026">
    <property type="entry name" value="Vgr_OB-fold_dom_sf"/>
</dbReference>
<organism evidence="1 2">
    <name type="scientific">Acetobacter senegalensis</name>
    <dbReference type="NCBI Taxonomy" id="446692"/>
    <lineage>
        <taxon>Bacteria</taxon>
        <taxon>Pseudomonadati</taxon>
        <taxon>Pseudomonadota</taxon>
        <taxon>Alphaproteobacteria</taxon>
        <taxon>Acetobacterales</taxon>
        <taxon>Acetobacteraceae</taxon>
        <taxon>Acetobacter</taxon>
    </lineage>
</organism>
<dbReference type="InterPro" id="IPR044033">
    <property type="entry name" value="GpV-like_apex"/>
</dbReference>
<dbReference type="EMBL" id="LN606600">
    <property type="protein sequence ID" value="CEF40192.1"/>
    <property type="molecule type" value="Genomic_DNA"/>
</dbReference>
<proteinExistence type="predicted"/>
<evidence type="ECO:0000313" key="2">
    <source>
        <dbReference type="Proteomes" id="UP000056109"/>
    </source>
</evidence>
<name>A0A0U5ETK1_9PROT</name>
<evidence type="ECO:0000313" key="1">
    <source>
        <dbReference type="EMBL" id="CEF40192.1"/>
    </source>
</evidence>
<dbReference type="Gene3D" id="2.40.50.230">
    <property type="entry name" value="Gp5 N-terminal domain"/>
    <property type="match status" value="1"/>
</dbReference>
<dbReference type="RefSeq" id="WP_058987184.1">
    <property type="nucleotide sequence ID" value="NZ_LN606600.1"/>
</dbReference>
<accession>A0A0U5ETK1</accession>
<gene>
    <name evidence="1" type="ORF">ASN_789</name>
</gene>
<dbReference type="Proteomes" id="UP000056109">
    <property type="component" value="Chromosome I"/>
</dbReference>
<dbReference type="AlphaFoldDB" id="A0A0U5ETK1"/>
<keyword evidence="2" id="KW-1185">Reference proteome</keyword>
<dbReference type="KEGG" id="asz:ASN_789"/>
<dbReference type="GeneID" id="34781937"/>
<protein>
    <submittedName>
        <fullName evidence="1">Putative baseplate protein</fullName>
    </submittedName>
</protein>
<dbReference type="PATRIC" id="fig|446692.3.peg.763"/>
<dbReference type="Pfam" id="PF18946">
    <property type="entry name" value="Apex"/>
    <property type="match status" value="1"/>
</dbReference>
<sequence length="211" mass="21979">MSETDQNAYLGQAQAADTAGSVNPILFAIRQQMARMAGAALVQVKAVSATGLEPVGFVDALPMVQQTNGRGMLSPMPMIHNLPYLRLQGGKSAVIVDPAIGDIGLAVFASRDISNIKQARAPSGPGSHRIHSWSDGLYIGGFLNGIPEEYIWLTGNGVKVQTKGEFSVSASNATFDCNISTSGDVKAGSISLTEHTHSGVQRGGGVTDAPE</sequence>
<reference evidence="2" key="1">
    <citation type="submission" date="2014-09" db="EMBL/GenBank/DDBJ databases">
        <authorList>
            <person name="Illeghems K.G."/>
        </authorList>
    </citation>
    <scope>NUCLEOTIDE SEQUENCE [LARGE SCALE GENOMIC DNA]</scope>
    <source>
        <strain evidence="2">108B</strain>
    </source>
</reference>